<dbReference type="Proteomes" id="UP000193435">
    <property type="component" value="Unassembled WGS sequence"/>
</dbReference>
<dbReference type="STRING" id="1073423.SAMN04488700_1481"/>
<dbReference type="InterPro" id="IPR010343">
    <property type="entry name" value="ArAE_1"/>
</dbReference>
<sequence length="196" mass="21887">MIDIIRPCLLKGQLKSEWILLKSHYRIGMRTIKTGIAVALCMIFFHYTNRGTPALAALAAVFSLRADWRTSFNFGRNRIFGNAVGAILATALVLFQTATGNQFILEIIGVSIGQMLVIIICDRLHYHDGIIGGTATYMITYFTIPMNATYIYGLNRVLDTVIGSVIAILVNIILSTYALQKFKKNRFVFPDSTKDE</sequence>
<evidence type="ECO:0000256" key="2">
    <source>
        <dbReference type="ARBA" id="ARBA00022475"/>
    </source>
</evidence>
<organism evidence="7 8">
    <name type="scientific">Carnobacterium iners</name>
    <dbReference type="NCBI Taxonomy" id="1073423"/>
    <lineage>
        <taxon>Bacteria</taxon>
        <taxon>Bacillati</taxon>
        <taxon>Bacillota</taxon>
        <taxon>Bacilli</taxon>
        <taxon>Lactobacillales</taxon>
        <taxon>Carnobacteriaceae</taxon>
        <taxon>Carnobacterium</taxon>
    </lineage>
</organism>
<gene>
    <name evidence="7" type="ORF">SAMN04488700_1481</name>
</gene>
<evidence type="ECO:0000313" key="8">
    <source>
        <dbReference type="Proteomes" id="UP000193435"/>
    </source>
</evidence>
<dbReference type="RefSeq" id="WP_085559633.1">
    <property type="nucleotide sequence ID" value="NZ_FOAH01000004.1"/>
</dbReference>
<keyword evidence="2" id="KW-1003">Cell membrane</keyword>
<evidence type="ECO:0000256" key="3">
    <source>
        <dbReference type="ARBA" id="ARBA00022692"/>
    </source>
</evidence>
<feature type="transmembrane region" description="Helical" evidence="6">
    <location>
        <begin position="80"/>
        <end position="97"/>
    </location>
</feature>
<feature type="transmembrane region" description="Helical" evidence="6">
    <location>
        <begin position="134"/>
        <end position="154"/>
    </location>
</feature>
<feature type="transmembrane region" description="Helical" evidence="6">
    <location>
        <begin position="103"/>
        <end position="122"/>
    </location>
</feature>
<evidence type="ECO:0000313" key="7">
    <source>
        <dbReference type="EMBL" id="SMH33044.1"/>
    </source>
</evidence>
<comment type="subcellular location">
    <subcellularLocation>
        <location evidence="1">Cell membrane</location>
        <topology evidence="1">Multi-pass membrane protein</topology>
    </subcellularLocation>
</comment>
<keyword evidence="3 6" id="KW-0812">Transmembrane</keyword>
<dbReference type="Pfam" id="PF06081">
    <property type="entry name" value="ArAE_1"/>
    <property type="match status" value="1"/>
</dbReference>
<keyword evidence="4 6" id="KW-1133">Transmembrane helix</keyword>
<evidence type="ECO:0000256" key="6">
    <source>
        <dbReference type="SAM" id="Phobius"/>
    </source>
</evidence>
<accession>A0A1X7N6H5</accession>
<protein>
    <submittedName>
        <fullName evidence="7">Aromatic acid exporter family member 1</fullName>
    </submittedName>
</protein>
<proteinExistence type="predicted"/>
<evidence type="ECO:0000256" key="5">
    <source>
        <dbReference type="ARBA" id="ARBA00023136"/>
    </source>
</evidence>
<reference evidence="7 8" key="1">
    <citation type="submission" date="2017-04" db="EMBL/GenBank/DDBJ databases">
        <authorList>
            <person name="Afonso C.L."/>
            <person name="Miller P.J."/>
            <person name="Scott M.A."/>
            <person name="Spackman E."/>
            <person name="Goraichik I."/>
            <person name="Dimitrov K.M."/>
            <person name="Suarez D.L."/>
            <person name="Swayne D.E."/>
        </authorList>
    </citation>
    <scope>NUCLEOTIDE SEQUENCE [LARGE SCALE GENOMIC DNA]</scope>
    <source>
        <strain evidence="7 8">LMG26642</strain>
    </source>
</reference>
<dbReference type="AlphaFoldDB" id="A0A1X7N6H5"/>
<feature type="transmembrane region" description="Helical" evidence="6">
    <location>
        <begin position="160"/>
        <end position="179"/>
    </location>
</feature>
<evidence type="ECO:0000256" key="4">
    <source>
        <dbReference type="ARBA" id="ARBA00022989"/>
    </source>
</evidence>
<dbReference type="EMBL" id="FXBJ01000002">
    <property type="protein sequence ID" value="SMH33044.1"/>
    <property type="molecule type" value="Genomic_DNA"/>
</dbReference>
<name>A0A1X7N6H5_9LACT</name>
<evidence type="ECO:0000256" key="1">
    <source>
        <dbReference type="ARBA" id="ARBA00004651"/>
    </source>
</evidence>
<dbReference type="GO" id="GO:0005886">
    <property type="term" value="C:plasma membrane"/>
    <property type="evidence" value="ECO:0007669"/>
    <property type="project" value="UniProtKB-SubCell"/>
</dbReference>
<keyword evidence="8" id="KW-1185">Reference proteome</keyword>
<keyword evidence="5 6" id="KW-0472">Membrane</keyword>